<organism evidence="1 2">
    <name type="scientific">Alteriqipengyuania lutimaris</name>
    <dbReference type="NCBI Taxonomy" id="1538146"/>
    <lineage>
        <taxon>Bacteria</taxon>
        <taxon>Pseudomonadati</taxon>
        <taxon>Pseudomonadota</taxon>
        <taxon>Alphaproteobacteria</taxon>
        <taxon>Sphingomonadales</taxon>
        <taxon>Erythrobacteraceae</taxon>
        <taxon>Alteriqipengyuania</taxon>
    </lineage>
</organism>
<name>A0A395LL57_9SPHN</name>
<comment type="caution">
    <text evidence="1">The sequence shown here is derived from an EMBL/GenBank/DDBJ whole genome shotgun (WGS) entry which is preliminary data.</text>
</comment>
<sequence>MGGRAMSSQVRYQFAEMYVAGAMTDAGWKIYLPYRDEGFDFIAMLGSGDETLIRPVQVKGLYPSEQKLKKGHYGFRQKLSALNPQMILALAFFPTDFSPFPQHIAWMPRAEIKTMSRGWHRCEPASFSADGPAPRRHFLPYFDGDGLSNAASPTFSVGLR</sequence>
<evidence type="ECO:0008006" key="3">
    <source>
        <dbReference type="Google" id="ProtNLM"/>
    </source>
</evidence>
<protein>
    <recommendedName>
        <fullName evidence="3">DUF4365 domain-containing protein</fullName>
    </recommendedName>
</protein>
<evidence type="ECO:0000313" key="2">
    <source>
        <dbReference type="Proteomes" id="UP000254101"/>
    </source>
</evidence>
<accession>A0A395LL57</accession>
<keyword evidence="2" id="KW-1185">Reference proteome</keyword>
<dbReference type="AlphaFoldDB" id="A0A395LL57"/>
<reference evidence="1 2" key="1">
    <citation type="submission" date="2018-07" db="EMBL/GenBank/DDBJ databases">
        <title>Erythrobacter nanhaiensis sp. nov., a novel member of the genus Erythrobacter isolated from the South China Sea.</title>
        <authorList>
            <person name="Chen X."/>
            <person name="Liu J."/>
        </authorList>
    </citation>
    <scope>NUCLEOTIDE SEQUENCE [LARGE SCALE GENOMIC DNA]</scope>
    <source>
        <strain evidence="1 2">S-5</strain>
    </source>
</reference>
<dbReference type="EMBL" id="QRBB01000001">
    <property type="protein sequence ID" value="RDS77718.1"/>
    <property type="molecule type" value="Genomic_DNA"/>
</dbReference>
<evidence type="ECO:0000313" key="1">
    <source>
        <dbReference type="EMBL" id="RDS77718.1"/>
    </source>
</evidence>
<gene>
    <name evidence="1" type="ORF">DL238_08960</name>
</gene>
<dbReference type="Proteomes" id="UP000254101">
    <property type="component" value="Unassembled WGS sequence"/>
</dbReference>
<proteinExistence type="predicted"/>